<organism evidence="1 2">
    <name type="scientific">Paenibacillus mellifer</name>
    <dbReference type="NCBI Taxonomy" id="2937794"/>
    <lineage>
        <taxon>Bacteria</taxon>
        <taxon>Bacillati</taxon>
        <taxon>Bacillota</taxon>
        <taxon>Bacilli</taxon>
        <taxon>Bacillales</taxon>
        <taxon>Paenibacillaceae</taxon>
        <taxon>Paenibacillus</taxon>
    </lineage>
</organism>
<dbReference type="Proteomes" id="UP001139534">
    <property type="component" value="Unassembled WGS sequence"/>
</dbReference>
<keyword evidence="2" id="KW-1185">Reference proteome</keyword>
<dbReference type="EMBL" id="JALPRK010000021">
    <property type="protein sequence ID" value="MCK8489245.1"/>
    <property type="molecule type" value="Genomic_DNA"/>
</dbReference>
<sequence>MKITHTQAIGYLIAAVEKVQFPEAMDAAYVVLTFEELLNELSSEEAEKIYREVWLTHNQE</sequence>
<dbReference type="AlphaFoldDB" id="A0A9X2BTA3"/>
<comment type="caution">
    <text evidence="1">The sequence shown here is derived from an EMBL/GenBank/DDBJ whole genome shotgun (WGS) entry which is preliminary data.</text>
</comment>
<protein>
    <submittedName>
        <fullName evidence="1">Uncharacterized protein</fullName>
    </submittedName>
</protein>
<evidence type="ECO:0000313" key="1">
    <source>
        <dbReference type="EMBL" id="MCK8489245.1"/>
    </source>
</evidence>
<proteinExistence type="predicted"/>
<reference evidence="1" key="1">
    <citation type="submission" date="2022-04" db="EMBL/GenBank/DDBJ databases">
        <authorList>
            <person name="Seo M.-J."/>
        </authorList>
    </citation>
    <scope>NUCLEOTIDE SEQUENCE</scope>
    <source>
        <strain evidence="1">MBLB2552</strain>
    </source>
</reference>
<gene>
    <name evidence="1" type="ORF">M0651_18900</name>
</gene>
<name>A0A9X2BTA3_9BACL</name>
<accession>A0A9X2BTA3</accession>
<dbReference type="RefSeq" id="WP_248553284.1">
    <property type="nucleotide sequence ID" value="NZ_JALPRK010000021.1"/>
</dbReference>
<evidence type="ECO:0000313" key="2">
    <source>
        <dbReference type="Proteomes" id="UP001139534"/>
    </source>
</evidence>